<gene>
    <name evidence="1" type="ORF">AZJ28_07190</name>
</gene>
<reference evidence="1 2" key="1">
    <citation type="submission" date="2019-07" db="EMBL/GenBank/DDBJ databases">
        <authorList>
            <person name="Mohale T."/>
        </authorList>
    </citation>
    <scope>NUCLEOTIDE SEQUENCE [LARGE SCALE GENOMIC DNA]</scope>
    <source>
        <strain evidence="1 2">NTPn 59</strain>
    </source>
</reference>
<evidence type="ECO:0000313" key="2">
    <source>
        <dbReference type="Proteomes" id="UP000315060"/>
    </source>
</evidence>
<name>A0A559H1W7_STREE</name>
<proteinExistence type="predicted"/>
<sequence length="34" mass="4088">MTSEATDLIQHTKEEQIKNEYTYYIAKPKQKENN</sequence>
<feature type="non-terminal residue" evidence="1">
    <location>
        <position position="34"/>
    </location>
</feature>
<dbReference type="EMBL" id="VMYC01000116">
    <property type="protein sequence ID" value="TVX69495.1"/>
    <property type="molecule type" value="Genomic_DNA"/>
</dbReference>
<accession>A0A559H1W7</accession>
<comment type="caution">
    <text evidence="1">The sequence shown here is derived from an EMBL/GenBank/DDBJ whole genome shotgun (WGS) entry which is preliminary data.</text>
</comment>
<dbReference type="AlphaFoldDB" id="A0A559H1W7"/>
<organism evidence="1 2">
    <name type="scientific">Streptococcus pneumoniae</name>
    <dbReference type="NCBI Taxonomy" id="1313"/>
    <lineage>
        <taxon>Bacteria</taxon>
        <taxon>Bacillati</taxon>
        <taxon>Bacillota</taxon>
        <taxon>Bacilli</taxon>
        <taxon>Lactobacillales</taxon>
        <taxon>Streptococcaceae</taxon>
        <taxon>Streptococcus</taxon>
    </lineage>
</organism>
<dbReference type="Proteomes" id="UP000315060">
    <property type="component" value="Unassembled WGS sequence"/>
</dbReference>
<protein>
    <submittedName>
        <fullName evidence="1">Uncharacterized protein</fullName>
    </submittedName>
</protein>
<evidence type="ECO:0000313" key="1">
    <source>
        <dbReference type="EMBL" id="TVX69495.1"/>
    </source>
</evidence>